<dbReference type="Gene3D" id="3.40.50.2300">
    <property type="match status" value="1"/>
</dbReference>
<proteinExistence type="predicted"/>
<dbReference type="GO" id="GO:0003677">
    <property type="term" value="F:DNA binding"/>
    <property type="evidence" value="ECO:0007669"/>
    <property type="project" value="UniProtKB-KW"/>
</dbReference>
<protein>
    <submittedName>
        <fullName evidence="4">DNA-binding response regulator</fullName>
    </submittedName>
</protein>
<dbReference type="RefSeq" id="WP_189461976.1">
    <property type="nucleotide sequence ID" value="NZ_BMYO01000009.1"/>
</dbReference>
<dbReference type="PANTHER" id="PTHR37299:SF1">
    <property type="entry name" value="STAGE 0 SPORULATION PROTEIN A HOMOLOG"/>
    <property type="match status" value="1"/>
</dbReference>
<dbReference type="SUPFAM" id="SSF52172">
    <property type="entry name" value="CheY-like"/>
    <property type="match status" value="1"/>
</dbReference>
<gene>
    <name evidence="4" type="primary">algR</name>
    <name evidence="4" type="ORF">GCM10007350_32620</name>
</gene>
<reference evidence="5" key="1">
    <citation type="journal article" date="2019" name="Int. J. Syst. Evol. Microbiol.">
        <title>The Global Catalogue of Microorganisms (GCM) 10K type strain sequencing project: providing services to taxonomists for standard genome sequencing and annotation.</title>
        <authorList>
            <consortium name="The Broad Institute Genomics Platform"/>
            <consortium name="The Broad Institute Genome Sequencing Center for Infectious Disease"/>
            <person name="Wu L."/>
            <person name="Ma J."/>
        </authorList>
    </citation>
    <scope>NUCLEOTIDE SEQUENCE [LARGE SCALE GENOMIC DNA]</scope>
    <source>
        <strain evidence="5">KCTC 23701</strain>
    </source>
</reference>
<dbReference type="SMART" id="SM00850">
    <property type="entry name" value="LytTR"/>
    <property type="match status" value="1"/>
</dbReference>
<dbReference type="Pfam" id="PF00072">
    <property type="entry name" value="Response_reg"/>
    <property type="match status" value="1"/>
</dbReference>
<dbReference type="InterPro" id="IPR001789">
    <property type="entry name" value="Sig_transdc_resp-reg_receiver"/>
</dbReference>
<feature type="domain" description="Response regulatory" evidence="2">
    <location>
        <begin position="3"/>
        <end position="114"/>
    </location>
</feature>
<evidence type="ECO:0000313" key="5">
    <source>
        <dbReference type="Proteomes" id="UP000604737"/>
    </source>
</evidence>
<dbReference type="Pfam" id="PF04397">
    <property type="entry name" value="LytTR"/>
    <property type="match status" value="1"/>
</dbReference>
<evidence type="ECO:0000313" key="4">
    <source>
        <dbReference type="EMBL" id="GHD68037.1"/>
    </source>
</evidence>
<dbReference type="Gene3D" id="2.40.50.1020">
    <property type="entry name" value="LytTr DNA-binding domain"/>
    <property type="match status" value="1"/>
</dbReference>
<dbReference type="InterPro" id="IPR011006">
    <property type="entry name" value="CheY-like_superfamily"/>
</dbReference>
<keyword evidence="1" id="KW-0597">Phosphoprotein</keyword>
<dbReference type="PANTHER" id="PTHR37299">
    <property type="entry name" value="TRANSCRIPTIONAL REGULATOR-RELATED"/>
    <property type="match status" value="1"/>
</dbReference>
<dbReference type="PROSITE" id="PS50930">
    <property type="entry name" value="HTH_LYTTR"/>
    <property type="match status" value="1"/>
</dbReference>
<dbReference type="EMBL" id="BMYO01000009">
    <property type="protein sequence ID" value="GHD68037.1"/>
    <property type="molecule type" value="Genomic_DNA"/>
</dbReference>
<organism evidence="4 5">
    <name type="scientific">Jeongeupia chitinilytica</name>
    <dbReference type="NCBI Taxonomy" id="1041641"/>
    <lineage>
        <taxon>Bacteria</taxon>
        <taxon>Pseudomonadati</taxon>
        <taxon>Pseudomonadota</taxon>
        <taxon>Betaproteobacteria</taxon>
        <taxon>Neisseriales</taxon>
        <taxon>Chitinibacteraceae</taxon>
        <taxon>Jeongeupia</taxon>
    </lineage>
</organism>
<comment type="caution">
    <text evidence="4">The sequence shown here is derived from an EMBL/GenBank/DDBJ whole genome shotgun (WGS) entry which is preliminary data.</text>
</comment>
<dbReference type="PROSITE" id="PS50110">
    <property type="entry name" value="RESPONSE_REGULATORY"/>
    <property type="match status" value="1"/>
</dbReference>
<feature type="domain" description="HTH LytTR-type" evidence="3">
    <location>
        <begin position="142"/>
        <end position="244"/>
    </location>
</feature>
<dbReference type="SMART" id="SM00448">
    <property type="entry name" value="REC"/>
    <property type="match status" value="1"/>
</dbReference>
<evidence type="ECO:0000259" key="2">
    <source>
        <dbReference type="PROSITE" id="PS50110"/>
    </source>
</evidence>
<dbReference type="InterPro" id="IPR007492">
    <property type="entry name" value="LytTR_DNA-bd_dom"/>
</dbReference>
<feature type="modified residue" description="4-aspartylphosphate" evidence="1">
    <location>
        <position position="55"/>
    </location>
</feature>
<evidence type="ECO:0000259" key="3">
    <source>
        <dbReference type="PROSITE" id="PS50930"/>
    </source>
</evidence>
<keyword evidence="5" id="KW-1185">Reference proteome</keyword>
<name>A0ABQ3H354_9NEIS</name>
<evidence type="ECO:0000256" key="1">
    <source>
        <dbReference type="PROSITE-ProRule" id="PRU00169"/>
    </source>
</evidence>
<sequence>MTTALIADDEPLLAANLAERLRALWPGLDIVAIAANGVEAVAALHARRPDLAFLDIRMPGLTGLQVAQAARDTRVVFVTAYDEYALHAFEHAAIDYLLKPVTDARLAQCVGRLQRQTAAPPDLAAALAALAPRATAPALSWLTVGHGDTTRLVALDEVLYFEASQKYTDVVTRSERHLIRTPLKELLLQLDPARFAQIHRGIIVNLGAVAHIQRDLLGRQQVHLKLHDAVLPLSRSYAHQFKLM</sequence>
<dbReference type="Proteomes" id="UP000604737">
    <property type="component" value="Unassembled WGS sequence"/>
</dbReference>
<dbReference type="InterPro" id="IPR046947">
    <property type="entry name" value="LytR-like"/>
</dbReference>
<keyword evidence="4" id="KW-0238">DNA-binding</keyword>
<accession>A0ABQ3H354</accession>